<reference evidence="2" key="1">
    <citation type="submission" date="2021-01" db="EMBL/GenBank/DDBJ databases">
        <title>Whole genome shotgun sequence of Virgisporangium aurantiacum NBRC 16421.</title>
        <authorList>
            <person name="Komaki H."/>
            <person name="Tamura T."/>
        </authorList>
    </citation>
    <scope>NUCLEOTIDE SEQUENCE</scope>
    <source>
        <strain evidence="2">NBRC 16421</strain>
    </source>
</reference>
<keyword evidence="3" id="KW-1185">Reference proteome</keyword>
<dbReference type="Proteomes" id="UP000612585">
    <property type="component" value="Unassembled WGS sequence"/>
</dbReference>
<feature type="region of interest" description="Disordered" evidence="1">
    <location>
        <begin position="71"/>
        <end position="97"/>
    </location>
</feature>
<evidence type="ECO:0000313" key="2">
    <source>
        <dbReference type="EMBL" id="GIJ64359.1"/>
    </source>
</evidence>
<sequence length="97" mass="10431">MRDRRATGTTRPVDWSRFDTAVHRAAQANCRHVIACAVDAATRQAVAEDIDYARRVGDVRVLPLLIARLGGPSTLAPVQPSPDEPVGKNDTDGAARV</sequence>
<evidence type="ECO:0000256" key="1">
    <source>
        <dbReference type="SAM" id="MobiDB-lite"/>
    </source>
</evidence>
<proteinExistence type="predicted"/>
<organism evidence="2 3">
    <name type="scientific">Virgisporangium aurantiacum</name>
    <dbReference type="NCBI Taxonomy" id="175570"/>
    <lineage>
        <taxon>Bacteria</taxon>
        <taxon>Bacillati</taxon>
        <taxon>Actinomycetota</taxon>
        <taxon>Actinomycetes</taxon>
        <taxon>Micromonosporales</taxon>
        <taxon>Micromonosporaceae</taxon>
        <taxon>Virgisporangium</taxon>
    </lineage>
</organism>
<name>A0A8J4E7J2_9ACTN</name>
<accession>A0A8J4E7J2</accession>
<dbReference type="AlphaFoldDB" id="A0A8J4E7J2"/>
<feature type="compositionally biased region" description="Basic and acidic residues" evidence="1">
    <location>
        <begin position="85"/>
        <end position="97"/>
    </location>
</feature>
<protein>
    <submittedName>
        <fullName evidence="2">Uncharacterized protein</fullName>
    </submittedName>
</protein>
<dbReference type="EMBL" id="BOPG01000115">
    <property type="protein sequence ID" value="GIJ64359.1"/>
    <property type="molecule type" value="Genomic_DNA"/>
</dbReference>
<gene>
    <name evidence="2" type="ORF">Vau01_118750</name>
</gene>
<evidence type="ECO:0000313" key="3">
    <source>
        <dbReference type="Proteomes" id="UP000612585"/>
    </source>
</evidence>
<comment type="caution">
    <text evidence="2">The sequence shown here is derived from an EMBL/GenBank/DDBJ whole genome shotgun (WGS) entry which is preliminary data.</text>
</comment>